<protein>
    <submittedName>
        <fullName evidence="2">Uncharacterized protein</fullName>
    </submittedName>
</protein>
<reference evidence="2 3" key="1">
    <citation type="submission" date="2013-11" db="EMBL/GenBank/DDBJ databases">
        <title>Opisthorchis viverrini - life in the bile duct.</title>
        <authorList>
            <person name="Young N.D."/>
            <person name="Nagarajan N."/>
            <person name="Lin S.J."/>
            <person name="Korhonen P.K."/>
            <person name="Jex A.R."/>
            <person name="Hall R.S."/>
            <person name="Safavi-Hemami H."/>
            <person name="Kaewkong W."/>
            <person name="Bertrand D."/>
            <person name="Gao S."/>
            <person name="Seet Q."/>
            <person name="Wongkham S."/>
            <person name="Teh B.T."/>
            <person name="Wongkham C."/>
            <person name="Intapan P.M."/>
            <person name="Maleewong W."/>
            <person name="Yang X."/>
            <person name="Hu M."/>
            <person name="Wang Z."/>
            <person name="Hofmann A."/>
            <person name="Sternberg P.W."/>
            <person name="Tan P."/>
            <person name="Wang J."/>
            <person name="Gasser R.B."/>
        </authorList>
    </citation>
    <scope>NUCLEOTIDE SEQUENCE [LARGE SCALE GENOMIC DNA]</scope>
</reference>
<feature type="compositionally biased region" description="Basic and acidic residues" evidence="1">
    <location>
        <begin position="83"/>
        <end position="94"/>
    </location>
</feature>
<feature type="region of interest" description="Disordered" evidence="1">
    <location>
        <begin position="445"/>
        <end position="485"/>
    </location>
</feature>
<dbReference type="Proteomes" id="UP000054324">
    <property type="component" value="Unassembled WGS sequence"/>
</dbReference>
<organism evidence="2 3">
    <name type="scientific">Opisthorchis viverrini</name>
    <name type="common">Southeast Asian liver fluke</name>
    <dbReference type="NCBI Taxonomy" id="6198"/>
    <lineage>
        <taxon>Eukaryota</taxon>
        <taxon>Metazoa</taxon>
        <taxon>Spiralia</taxon>
        <taxon>Lophotrochozoa</taxon>
        <taxon>Platyhelminthes</taxon>
        <taxon>Trematoda</taxon>
        <taxon>Digenea</taxon>
        <taxon>Opisthorchiida</taxon>
        <taxon>Opisthorchiata</taxon>
        <taxon>Opisthorchiidae</taxon>
        <taxon>Opisthorchis</taxon>
    </lineage>
</organism>
<dbReference type="GeneID" id="20324680"/>
<gene>
    <name evidence="2" type="ORF">T265_10512</name>
</gene>
<feature type="region of interest" description="Disordered" evidence="1">
    <location>
        <begin position="316"/>
        <end position="338"/>
    </location>
</feature>
<sequence>MYADSTYRFPRGRFLNAPDTARVVSCRPHDPELRITFKNEYACLGPPPSVLKQKCFDTNKRPIRNGDPASFSPPRGSNRGRMHSGEKRADRPIPSEHFFSRRSPSLLQRPMASRQSRGRGRGTTQSSNSYVRLCEFCLLVYTQQLSDVSCVVQLDTAWGKWRQDVCTNPFADLSLPWYSDLGLLVYTLLIRIYRLAPVGFAPCENGGLHNPARYFTKTAQLKSPSPTVQTSGRYMDTGGLGRRSRGSGYRGPPPLRPRVDDFSQDGFFHRTSVRTVGRQYQPAYHTRGGKQRLNHDVQQKFTYQLERTASYNRRDSYRQGHTQASRRPRGTFEVTGGQWKTKPQFTRSSERYWQHDEREPYHPSRTTNGRHSQLPNVKGFVDASSADEYIDDFNPEDLAKYKLEINMDSFTVHSPTLSDPILTVPLSKWQSDELRYAPMLAATGMKGGRAPPDGRKPIRTGAGVTPAVRCSPEGTDDGKHESQDDCMPVPDGADDYLAPAFQLWADCGLSVEPRLRRVSDSDTTNPTARWIDIVRLYPVRSWPCLKLCEPQPISSTSSDFNDQSNEDSKFPLRCRSYTPPSMALVDFDGSIVPSRLCRSLQELWDSEYPPSFLRNQDDSAPRGKAVGND</sequence>
<dbReference type="KEGG" id="ovi:T265_10512"/>
<evidence type="ECO:0000313" key="3">
    <source>
        <dbReference type="Proteomes" id="UP000054324"/>
    </source>
</evidence>
<dbReference type="RefSeq" id="XP_009175164.1">
    <property type="nucleotide sequence ID" value="XM_009176900.1"/>
</dbReference>
<accession>A0A074Z277</accession>
<dbReference type="CTD" id="20324680"/>
<feature type="region of interest" description="Disordered" evidence="1">
    <location>
        <begin position="222"/>
        <end position="263"/>
    </location>
</feature>
<feature type="compositionally biased region" description="Polar residues" evidence="1">
    <location>
        <begin position="364"/>
        <end position="375"/>
    </location>
</feature>
<evidence type="ECO:0000256" key="1">
    <source>
        <dbReference type="SAM" id="MobiDB-lite"/>
    </source>
</evidence>
<feature type="region of interest" description="Disordered" evidence="1">
    <location>
        <begin position="356"/>
        <end position="376"/>
    </location>
</feature>
<evidence type="ECO:0000313" key="2">
    <source>
        <dbReference type="EMBL" id="KER21098.1"/>
    </source>
</evidence>
<name>A0A074Z277_OPIVI</name>
<dbReference type="OrthoDB" id="6261220at2759"/>
<feature type="region of interest" description="Disordered" evidence="1">
    <location>
        <begin position="59"/>
        <end position="126"/>
    </location>
</feature>
<proteinExistence type="predicted"/>
<feature type="compositionally biased region" description="Polar residues" evidence="1">
    <location>
        <begin position="222"/>
        <end position="232"/>
    </location>
</feature>
<keyword evidence="3" id="KW-1185">Reference proteome</keyword>
<feature type="region of interest" description="Disordered" evidence="1">
    <location>
        <begin position="609"/>
        <end position="629"/>
    </location>
</feature>
<dbReference type="AlphaFoldDB" id="A0A074Z277"/>
<dbReference type="EMBL" id="KL596995">
    <property type="protein sequence ID" value="KER21098.1"/>
    <property type="molecule type" value="Genomic_DNA"/>
</dbReference>